<reference evidence="6 7" key="1">
    <citation type="submission" date="2018-03" db="EMBL/GenBank/DDBJ databases">
        <title>Brevisbacillus phylogenomics.</title>
        <authorList>
            <person name="Dunlap C."/>
        </authorList>
    </citation>
    <scope>NUCLEOTIDE SEQUENCE [LARGE SCALE GENOMIC DNA]</scope>
    <source>
        <strain evidence="6 7">NRRL NRS-1210</strain>
    </source>
</reference>
<gene>
    <name evidence="6" type="ORF">C7R93_27540</name>
</gene>
<dbReference type="FunFam" id="3.20.20.450:FF:000001">
    <property type="entry name" value="Cyclic di-GMP phosphodiesterase yahA"/>
    <property type="match status" value="1"/>
</dbReference>
<keyword evidence="1" id="KW-0812">Transmembrane</keyword>
<feature type="domain" description="EAL" evidence="4">
    <location>
        <begin position="385"/>
        <end position="638"/>
    </location>
</feature>
<dbReference type="AlphaFoldDB" id="A0A2P7UJ65"/>
<dbReference type="InterPro" id="IPR029787">
    <property type="entry name" value="Nucleotide_cyclase"/>
</dbReference>
<dbReference type="NCBIfam" id="TIGR00254">
    <property type="entry name" value="GGDEF"/>
    <property type="match status" value="1"/>
</dbReference>
<dbReference type="PROSITE" id="PS50883">
    <property type="entry name" value="EAL"/>
    <property type="match status" value="1"/>
</dbReference>
<proteinExistence type="predicted"/>
<dbReference type="SUPFAM" id="SSF55073">
    <property type="entry name" value="Nucleotide cyclase"/>
    <property type="match status" value="1"/>
</dbReference>
<dbReference type="SMART" id="SM00086">
    <property type="entry name" value="PAC"/>
    <property type="match status" value="1"/>
</dbReference>
<name>A0A2P7UJ65_9BACL</name>
<dbReference type="NCBIfam" id="TIGR00229">
    <property type="entry name" value="sensory_box"/>
    <property type="match status" value="1"/>
</dbReference>
<dbReference type="PANTHER" id="PTHR44757">
    <property type="entry name" value="DIGUANYLATE CYCLASE DGCP"/>
    <property type="match status" value="1"/>
</dbReference>
<dbReference type="InterPro" id="IPR013767">
    <property type="entry name" value="PAS_fold"/>
</dbReference>
<dbReference type="Pfam" id="PF00989">
    <property type="entry name" value="PAS"/>
    <property type="match status" value="1"/>
</dbReference>
<dbReference type="Pfam" id="PF00990">
    <property type="entry name" value="GGDEF"/>
    <property type="match status" value="1"/>
</dbReference>
<dbReference type="InterPro" id="IPR001610">
    <property type="entry name" value="PAC"/>
</dbReference>
<dbReference type="Gene3D" id="3.30.450.20">
    <property type="entry name" value="PAS domain"/>
    <property type="match status" value="1"/>
</dbReference>
<sequence length="647" mass="73312">MGMGLWLEQQRIERQKQMALHLATAVAALVLVIVLSLLFLTEETRGGVWLAALLPVLIIMAICYRTALRYACDTHQLVQTYWENEERKIRSILESIKDGYYELDERGRFLAVNPALSEILGAPVHELLGASYQEYVGKQDALKLKHAFRWVSHTGTPVQQIDWAFVQRDGQRRLVEGSIVKISEKSSGVTGLRGIIRDVTDRRQAEQTINHMAYHDALTDLPNRRLFEAELTIALSQAKQQGQMMAILFFDLDRFKYINDSLGHYFGDCLLQSLSYRLKENVGSAGILARMGGDEFTMIFPAISDETEVVALADRIIASLQSPLQVEDRECIVTTSIGISIFPRDGEDTQTLMKHADAAMYSAKEKGRNRYNLYSSTMSLHVAERLAVEQELRKALERHEFCLHYQPQLDCKTNQVVGVEALLRWQHPEWGMVSPAEFIPLAEETGLIVPIGEWVLRTACQQNKAWAEAGFPPLRIAVNLSARQFQQENLVGMIKQVLQETQMQPQFLELEITESAVMQNATRVIGILHELKNLGIWLSIDDFGTGYSSLSYLRDFPINRLKIDRSFVNDITENEDAVIAKSIIAMAHSLQMNVLAEGVENEVQLAFLREQQCDEMQGYYCSKPLPAEKLEEWMQQSDATALAVWGK</sequence>
<dbReference type="PROSITE" id="PS50113">
    <property type="entry name" value="PAC"/>
    <property type="match status" value="1"/>
</dbReference>
<dbReference type="Gene3D" id="3.20.20.450">
    <property type="entry name" value="EAL domain"/>
    <property type="match status" value="1"/>
</dbReference>
<dbReference type="InterPro" id="IPR035919">
    <property type="entry name" value="EAL_sf"/>
</dbReference>
<dbReference type="InterPro" id="IPR000700">
    <property type="entry name" value="PAS-assoc_C"/>
</dbReference>
<dbReference type="Proteomes" id="UP000240419">
    <property type="component" value="Unassembled WGS sequence"/>
</dbReference>
<protein>
    <submittedName>
        <fullName evidence="6">Diguanylate cyclase</fullName>
    </submittedName>
</protein>
<dbReference type="FunFam" id="3.30.70.270:FF:000001">
    <property type="entry name" value="Diguanylate cyclase domain protein"/>
    <property type="match status" value="1"/>
</dbReference>
<dbReference type="InterPro" id="IPR035965">
    <property type="entry name" value="PAS-like_dom_sf"/>
</dbReference>
<keyword evidence="1" id="KW-1133">Transmembrane helix</keyword>
<dbReference type="CDD" id="cd00130">
    <property type="entry name" value="PAS"/>
    <property type="match status" value="1"/>
</dbReference>
<keyword evidence="7" id="KW-1185">Reference proteome</keyword>
<dbReference type="Pfam" id="PF00563">
    <property type="entry name" value="EAL"/>
    <property type="match status" value="1"/>
</dbReference>
<feature type="domain" description="GGDEF" evidence="5">
    <location>
        <begin position="243"/>
        <end position="376"/>
    </location>
</feature>
<dbReference type="SMART" id="SM00091">
    <property type="entry name" value="PAS"/>
    <property type="match status" value="1"/>
</dbReference>
<feature type="domain" description="PAS" evidence="2">
    <location>
        <begin position="85"/>
        <end position="155"/>
    </location>
</feature>
<comment type="caution">
    <text evidence="6">The sequence shown here is derived from an EMBL/GenBank/DDBJ whole genome shotgun (WGS) entry which is preliminary data.</text>
</comment>
<evidence type="ECO:0000259" key="4">
    <source>
        <dbReference type="PROSITE" id="PS50883"/>
    </source>
</evidence>
<keyword evidence="1" id="KW-0472">Membrane</keyword>
<evidence type="ECO:0000259" key="5">
    <source>
        <dbReference type="PROSITE" id="PS50887"/>
    </source>
</evidence>
<feature type="transmembrane region" description="Helical" evidence="1">
    <location>
        <begin position="46"/>
        <end position="64"/>
    </location>
</feature>
<feature type="transmembrane region" description="Helical" evidence="1">
    <location>
        <begin position="20"/>
        <end position="40"/>
    </location>
</feature>
<dbReference type="PANTHER" id="PTHR44757:SF2">
    <property type="entry name" value="BIOFILM ARCHITECTURE MAINTENANCE PROTEIN MBAA"/>
    <property type="match status" value="1"/>
</dbReference>
<dbReference type="SUPFAM" id="SSF55785">
    <property type="entry name" value="PYP-like sensor domain (PAS domain)"/>
    <property type="match status" value="1"/>
</dbReference>
<dbReference type="PROSITE" id="PS50112">
    <property type="entry name" value="PAS"/>
    <property type="match status" value="1"/>
</dbReference>
<dbReference type="InterPro" id="IPR012226">
    <property type="entry name" value="Diguanyl_cyclase/Pdiesterase"/>
</dbReference>
<evidence type="ECO:0000313" key="7">
    <source>
        <dbReference type="Proteomes" id="UP000240419"/>
    </source>
</evidence>
<dbReference type="Gene3D" id="3.30.70.270">
    <property type="match status" value="1"/>
</dbReference>
<dbReference type="EMBL" id="PXZM01000051">
    <property type="protein sequence ID" value="PSJ86999.1"/>
    <property type="molecule type" value="Genomic_DNA"/>
</dbReference>
<evidence type="ECO:0000313" key="6">
    <source>
        <dbReference type="EMBL" id="PSJ86999.1"/>
    </source>
</evidence>
<dbReference type="CDD" id="cd01948">
    <property type="entry name" value="EAL"/>
    <property type="match status" value="1"/>
</dbReference>
<dbReference type="PIRSF" id="PIRSF005925">
    <property type="entry name" value="Dos"/>
    <property type="match status" value="1"/>
</dbReference>
<feature type="domain" description="PAC" evidence="3">
    <location>
        <begin position="159"/>
        <end position="211"/>
    </location>
</feature>
<dbReference type="PROSITE" id="PS50887">
    <property type="entry name" value="GGDEF"/>
    <property type="match status" value="1"/>
</dbReference>
<dbReference type="InterPro" id="IPR052155">
    <property type="entry name" value="Biofilm_reg_signaling"/>
</dbReference>
<dbReference type="CDD" id="cd01949">
    <property type="entry name" value="GGDEF"/>
    <property type="match status" value="1"/>
</dbReference>
<dbReference type="InterPro" id="IPR043128">
    <property type="entry name" value="Rev_trsase/Diguanyl_cyclase"/>
</dbReference>
<evidence type="ECO:0000259" key="2">
    <source>
        <dbReference type="PROSITE" id="PS50112"/>
    </source>
</evidence>
<dbReference type="SUPFAM" id="SSF141868">
    <property type="entry name" value="EAL domain-like"/>
    <property type="match status" value="1"/>
</dbReference>
<organism evidence="6 7">
    <name type="scientific">Brevibacillus fortis</name>
    <dbReference type="NCBI Taxonomy" id="2126352"/>
    <lineage>
        <taxon>Bacteria</taxon>
        <taxon>Bacillati</taxon>
        <taxon>Bacillota</taxon>
        <taxon>Bacilli</taxon>
        <taxon>Bacillales</taxon>
        <taxon>Paenibacillaceae</taxon>
        <taxon>Brevibacillus</taxon>
    </lineage>
</organism>
<evidence type="ECO:0000256" key="1">
    <source>
        <dbReference type="SAM" id="Phobius"/>
    </source>
</evidence>
<evidence type="ECO:0000259" key="3">
    <source>
        <dbReference type="PROSITE" id="PS50113"/>
    </source>
</evidence>
<dbReference type="InterPro" id="IPR000160">
    <property type="entry name" value="GGDEF_dom"/>
</dbReference>
<accession>A0A2P7UJ65</accession>
<dbReference type="GO" id="GO:0006355">
    <property type="term" value="P:regulation of DNA-templated transcription"/>
    <property type="evidence" value="ECO:0007669"/>
    <property type="project" value="InterPro"/>
</dbReference>
<dbReference type="InterPro" id="IPR000014">
    <property type="entry name" value="PAS"/>
</dbReference>
<dbReference type="InterPro" id="IPR001633">
    <property type="entry name" value="EAL_dom"/>
</dbReference>
<dbReference type="SMART" id="SM00052">
    <property type="entry name" value="EAL"/>
    <property type="match status" value="1"/>
</dbReference>
<dbReference type="SMART" id="SM00267">
    <property type="entry name" value="GGDEF"/>
    <property type="match status" value="1"/>
</dbReference>